<organism evidence="2 3">
    <name type="scientific">Encephalitozoon intestinalis (strain ATCC 50506)</name>
    <name type="common">Microsporidian parasite</name>
    <name type="synonym">Septata intestinalis</name>
    <dbReference type="NCBI Taxonomy" id="876142"/>
    <lineage>
        <taxon>Eukaryota</taxon>
        <taxon>Fungi</taxon>
        <taxon>Fungi incertae sedis</taxon>
        <taxon>Microsporidia</taxon>
        <taxon>Unikaryonidae</taxon>
        <taxon>Encephalitozoon</taxon>
    </lineage>
</organism>
<dbReference type="AlphaFoldDB" id="E0S7B9"/>
<keyword evidence="1" id="KW-1133">Transmembrane helix</keyword>
<proteinExistence type="predicted"/>
<keyword evidence="3" id="KW-1185">Reference proteome</keyword>
<dbReference type="OrthoDB" id="2191982at2759"/>
<dbReference type="KEGG" id="ein:Eint_051000"/>
<dbReference type="RefSeq" id="XP_003072907.1">
    <property type="nucleotide sequence ID" value="XM_003072861.1"/>
</dbReference>
<dbReference type="HOGENOM" id="CLU_1111391_0_0_1"/>
<evidence type="ECO:0000256" key="1">
    <source>
        <dbReference type="SAM" id="Phobius"/>
    </source>
</evidence>
<reference evidence="2 3" key="1">
    <citation type="journal article" date="2010" name="Nat. Commun.">
        <title>The complete sequence of the smallest known nuclear genome from the microsporidian Encephalitozoon intestinalis.</title>
        <authorList>
            <person name="Corradi N."/>
            <person name="Pombert J.-F."/>
            <person name="Farinelli L."/>
            <person name="Didier E.S."/>
            <person name="Keeling P.J."/>
        </authorList>
    </citation>
    <scope>NUCLEOTIDE SEQUENCE [LARGE SCALE GENOMIC DNA]</scope>
    <source>
        <strain evidence="2 3">ATCC 50506</strain>
    </source>
</reference>
<reference evidence="2 3" key="2">
    <citation type="journal article" date="2012" name="Proc. Natl. Acad. Sci. U.S.A.">
        <title>Gain and loss of multiple functionally related, horizontally transferred genes in the reduced genomes of two microsporidian parasites.</title>
        <authorList>
            <person name="Pombert J.-F."/>
            <person name="Selman M."/>
            <person name="Burki F."/>
            <person name="Bardell F.T."/>
            <person name="Farinelli L."/>
            <person name="Solter L.F."/>
            <person name="Whitman D.W."/>
            <person name="Weiss L.M."/>
            <person name="Corradi N."/>
            <person name="Keeling P.J."/>
        </authorList>
    </citation>
    <scope>NUCLEOTIDE SEQUENCE [LARGE SCALE GENOMIC DNA]</scope>
    <source>
        <strain evidence="2 3">ATCC 50506</strain>
    </source>
</reference>
<protein>
    <submittedName>
        <fullName evidence="2">Uncharacterized protein</fullName>
    </submittedName>
</protein>
<feature type="transmembrane region" description="Helical" evidence="1">
    <location>
        <begin position="189"/>
        <end position="210"/>
    </location>
</feature>
<sequence length="250" mass="27592">MSIAYEVLGVKRCARSGAEFERDLKKFSIAEKIMILIFYLLPILIPSTAKSIDTLTNLVFPLSMGLSTFSFMPIATRAARRFFDSDVVRIVTLHSLIVTIYILMVFASSLRVSNIFYSDNFLESSGSSGEMAYRMVILISYLFYESGRLINRSKGLCKRFVVVSQLAGALLTGVSAVVCRMGLIPDSLLHQLFFCCGVVSIIMSLALDSFPSMITLKKDLDILPLIGAGGCLFNAFLGTYMILPSLPLNQ</sequence>
<dbReference type="EMBL" id="CP001946">
    <property type="protein sequence ID" value="ADM11547.1"/>
    <property type="molecule type" value="Genomic_DNA"/>
</dbReference>
<feature type="transmembrane region" description="Helical" evidence="1">
    <location>
        <begin position="87"/>
        <end position="111"/>
    </location>
</feature>
<dbReference type="VEuPathDB" id="MicrosporidiaDB:Eint_051000"/>
<evidence type="ECO:0000313" key="3">
    <source>
        <dbReference type="Proteomes" id="UP000002313"/>
    </source>
</evidence>
<keyword evidence="1" id="KW-0472">Membrane</keyword>
<dbReference type="Proteomes" id="UP000002313">
    <property type="component" value="Chromosome V"/>
</dbReference>
<keyword evidence="1" id="KW-0812">Transmembrane</keyword>
<feature type="transmembrane region" description="Helical" evidence="1">
    <location>
        <begin position="58"/>
        <end position="75"/>
    </location>
</feature>
<feature type="transmembrane region" description="Helical" evidence="1">
    <location>
        <begin position="162"/>
        <end position="183"/>
    </location>
</feature>
<feature type="transmembrane region" description="Helical" evidence="1">
    <location>
        <begin position="33"/>
        <end position="52"/>
    </location>
</feature>
<dbReference type="GeneID" id="9699228"/>
<accession>E0S7B9</accession>
<name>E0S7B9_ENCIT</name>
<feature type="transmembrane region" description="Helical" evidence="1">
    <location>
        <begin position="222"/>
        <end position="243"/>
    </location>
</feature>
<gene>
    <name evidence="2" type="ORF">Eint_051000</name>
</gene>
<evidence type="ECO:0000313" key="2">
    <source>
        <dbReference type="EMBL" id="ADM11547.1"/>
    </source>
</evidence>